<accession>A0A8S0X1T9</accession>
<comment type="caution">
    <text evidence="2">The sequence shown here is derived from an EMBL/GenBank/DDBJ whole genome shotgun (WGS) entry which is preliminary data.</text>
</comment>
<dbReference type="OrthoDB" id="3067986at2759"/>
<evidence type="ECO:0008006" key="4">
    <source>
        <dbReference type="Google" id="ProtNLM"/>
    </source>
</evidence>
<protein>
    <recommendedName>
        <fullName evidence="4">F-box domain-containing protein</fullName>
    </recommendedName>
</protein>
<evidence type="ECO:0000256" key="1">
    <source>
        <dbReference type="SAM" id="MobiDB-lite"/>
    </source>
</evidence>
<dbReference type="InterPro" id="IPR036047">
    <property type="entry name" value="F-box-like_dom_sf"/>
</dbReference>
<evidence type="ECO:0000313" key="3">
    <source>
        <dbReference type="Proteomes" id="UP000467700"/>
    </source>
</evidence>
<dbReference type="AlphaFoldDB" id="A0A8S0X1T9"/>
<gene>
    <name evidence="2" type="ORF">AAE3_LOCUS6820</name>
</gene>
<dbReference type="EMBL" id="CACVBS010000045">
    <property type="protein sequence ID" value="CAA7264522.1"/>
    <property type="molecule type" value="Genomic_DNA"/>
</dbReference>
<name>A0A8S0X1T9_CYCAE</name>
<proteinExistence type="predicted"/>
<evidence type="ECO:0000313" key="2">
    <source>
        <dbReference type="EMBL" id="CAA7264522.1"/>
    </source>
</evidence>
<organism evidence="2 3">
    <name type="scientific">Cyclocybe aegerita</name>
    <name type="common">Black poplar mushroom</name>
    <name type="synonym">Agrocybe aegerita</name>
    <dbReference type="NCBI Taxonomy" id="1973307"/>
    <lineage>
        <taxon>Eukaryota</taxon>
        <taxon>Fungi</taxon>
        <taxon>Dikarya</taxon>
        <taxon>Basidiomycota</taxon>
        <taxon>Agaricomycotina</taxon>
        <taxon>Agaricomycetes</taxon>
        <taxon>Agaricomycetidae</taxon>
        <taxon>Agaricales</taxon>
        <taxon>Agaricineae</taxon>
        <taxon>Bolbitiaceae</taxon>
        <taxon>Cyclocybe</taxon>
    </lineage>
</organism>
<dbReference type="SUPFAM" id="SSF81383">
    <property type="entry name" value="F-box domain"/>
    <property type="match status" value="1"/>
</dbReference>
<reference evidence="2 3" key="1">
    <citation type="submission" date="2020-01" db="EMBL/GenBank/DDBJ databases">
        <authorList>
            <person name="Gupta K D."/>
        </authorList>
    </citation>
    <scope>NUCLEOTIDE SEQUENCE [LARGE SCALE GENOMIC DNA]</scope>
</reference>
<feature type="region of interest" description="Disordered" evidence="1">
    <location>
        <begin position="569"/>
        <end position="588"/>
    </location>
</feature>
<keyword evidence="3" id="KW-1185">Reference proteome</keyword>
<dbReference type="Proteomes" id="UP000467700">
    <property type="component" value="Unassembled WGS sequence"/>
</dbReference>
<sequence>MSRTRWHEGWQEEIRLMDEEREALATRPTQLTHKRNATLPISSISIPELLSQVFFHILHAEWDEYETLRSVRWVSQVCQRWRHVALDNASLWTHWDLTECMRHRRWHAVLVHRAGSRPLTIRAEFHVTTLGCYYLDVKAVMDDWAPRIASFEMVVSESEDSYYHSTKHLPDVLKDTPMPALETLIITHEDPAGNLELKGNTRFAWLNKIAPKLRQFTLHGVSMFRPLQDTMFLALTSLDIAINWERYVVFRENHLLRFALSRMPALEALKLRILLTGSRHDSEPSTWHRTHANTIGLPKLRHLHLVGDWHYTVVHFLTWLVIPSECSMFVGSLYVQPDDCLDELAPLLAQHIPETNDGVRGIEPWRFVFMPHVCYTSYNAVQGRNGMRMYHPALGRMFCFSVETEYPKEAGQARCALSPAQCLSLVSSWKKRNAAPSLCLRFDKAFHSDCLTPESEFVGTLLGNSQAKRLSLTNDTTVQAVAAHLRKQGPDGAPLHLPFLAYIYLYHVDFSNRDTAHSLRPLFESRSKMGAPILRLALFNCGLWDNVEWLATPLLVEYLRRCTSFLPDSEEESDDREEGIDDVLQQDE</sequence>